<keyword evidence="3" id="KW-1185">Reference proteome</keyword>
<comment type="caution">
    <text evidence="2">The sequence shown here is derived from an EMBL/GenBank/DDBJ whole genome shotgun (WGS) entry which is preliminary data.</text>
</comment>
<dbReference type="OrthoDB" id="407509at2759"/>
<dbReference type="AlphaFoldDB" id="A0A8S4QKR5"/>
<sequence>MDVGRPKVLEKRPRTGKRSVGRPPMRWTDDIKRVAESRCKKAAQNRGTPLKRPMPGSARDDMMMEGFVLQKQQL</sequence>
<feature type="region of interest" description="Disordered" evidence="1">
    <location>
        <begin position="1"/>
        <end position="26"/>
    </location>
</feature>
<proteinExistence type="predicted"/>
<dbReference type="Proteomes" id="UP000838756">
    <property type="component" value="Unassembled WGS sequence"/>
</dbReference>
<evidence type="ECO:0000256" key="1">
    <source>
        <dbReference type="SAM" id="MobiDB-lite"/>
    </source>
</evidence>
<feature type="compositionally biased region" description="Basic and acidic residues" evidence="1">
    <location>
        <begin position="1"/>
        <end position="13"/>
    </location>
</feature>
<gene>
    <name evidence="2" type="primary">jg4883</name>
    <name evidence="2" type="ORF">PAEG_LOCUS2001</name>
</gene>
<organism evidence="2 3">
    <name type="scientific">Pararge aegeria aegeria</name>
    <dbReference type="NCBI Taxonomy" id="348720"/>
    <lineage>
        <taxon>Eukaryota</taxon>
        <taxon>Metazoa</taxon>
        <taxon>Ecdysozoa</taxon>
        <taxon>Arthropoda</taxon>
        <taxon>Hexapoda</taxon>
        <taxon>Insecta</taxon>
        <taxon>Pterygota</taxon>
        <taxon>Neoptera</taxon>
        <taxon>Endopterygota</taxon>
        <taxon>Lepidoptera</taxon>
        <taxon>Glossata</taxon>
        <taxon>Ditrysia</taxon>
        <taxon>Papilionoidea</taxon>
        <taxon>Nymphalidae</taxon>
        <taxon>Satyrinae</taxon>
        <taxon>Satyrini</taxon>
        <taxon>Parargina</taxon>
        <taxon>Pararge</taxon>
    </lineage>
</organism>
<reference evidence="2" key="1">
    <citation type="submission" date="2022-03" db="EMBL/GenBank/DDBJ databases">
        <authorList>
            <person name="Lindestad O."/>
        </authorList>
    </citation>
    <scope>NUCLEOTIDE SEQUENCE</scope>
</reference>
<dbReference type="EMBL" id="CAKXAJ010006491">
    <property type="protein sequence ID" value="CAH2210089.1"/>
    <property type="molecule type" value="Genomic_DNA"/>
</dbReference>
<evidence type="ECO:0000313" key="2">
    <source>
        <dbReference type="EMBL" id="CAH2210089.1"/>
    </source>
</evidence>
<feature type="region of interest" description="Disordered" evidence="1">
    <location>
        <begin position="39"/>
        <end position="60"/>
    </location>
</feature>
<name>A0A8S4QKR5_9NEOP</name>
<accession>A0A8S4QKR5</accession>
<evidence type="ECO:0000313" key="3">
    <source>
        <dbReference type="Proteomes" id="UP000838756"/>
    </source>
</evidence>
<protein>
    <submittedName>
        <fullName evidence="2">Jg4883 protein</fullName>
    </submittedName>
</protein>